<feature type="transmembrane region" description="Helical" evidence="1">
    <location>
        <begin position="151"/>
        <end position="172"/>
    </location>
</feature>
<keyword evidence="1" id="KW-0812">Transmembrane</keyword>
<evidence type="ECO:0000313" key="3">
    <source>
        <dbReference type="EMBL" id="GKU90625.1"/>
    </source>
</evidence>
<accession>A0AAV5HZZ8</accession>
<dbReference type="Pfam" id="PF16457">
    <property type="entry name" value="PH_12"/>
    <property type="match status" value="1"/>
</dbReference>
<keyword evidence="1" id="KW-0472">Membrane</keyword>
<keyword evidence="1" id="KW-1133">Transmembrane helix</keyword>
<evidence type="ECO:0000259" key="2">
    <source>
        <dbReference type="Pfam" id="PF16457"/>
    </source>
</evidence>
<dbReference type="InterPro" id="IPR011993">
    <property type="entry name" value="PH-like_dom_sf"/>
</dbReference>
<comment type="caution">
    <text evidence="3">The sequence shown here is derived from an EMBL/GenBank/DDBJ whole genome shotgun (WGS) entry which is preliminary data.</text>
</comment>
<dbReference type="AlphaFoldDB" id="A0AAV5HZZ8"/>
<dbReference type="CDD" id="cd13365">
    <property type="entry name" value="PH_PLC_plant-like"/>
    <property type="match status" value="1"/>
</dbReference>
<protein>
    <recommendedName>
        <fullName evidence="2">PH domain-containing protein</fullName>
    </recommendedName>
</protein>
<dbReference type="InterPro" id="IPR001849">
    <property type="entry name" value="PH_domain"/>
</dbReference>
<sequence length="175" mass="19497">MYSCCLEFVERCFAHLQVLIALKKGAQLLKYGRKGKPKFYRFRLSNDETSLIWTSSSGERSLKLASVSKIIPGQKTAVFQRHLHPEKDYLSFSLAYNNGKRSLDLICKDKVEAEVWIAGLKALISSGQGGRSKIDGRSDGGLYLDVTLPNLLIVILFLGAFCAITSGLFYIVEIL</sequence>
<dbReference type="EMBL" id="BPVZ01000004">
    <property type="protein sequence ID" value="GKU90625.1"/>
    <property type="molecule type" value="Genomic_DNA"/>
</dbReference>
<evidence type="ECO:0000313" key="4">
    <source>
        <dbReference type="Proteomes" id="UP001054252"/>
    </source>
</evidence>
<dbReference type="SUPFAM" id="SSF50729">
    <property type="entry name" value="PH domain-like"/>
    <property type="match status" value="1"/>
</dbReference>
<dbReference type="Gene3D" id="2.30.29.30">
    <property type="entry name" value="Pleckstrin-homology domain (PH domain)/Phosphotyrosine-binding domain (PTB)"/>
    <property type="match status" value="1"/>
</dbReference>
<proteinExistence type="predicted"/>
<name>A0AAV5HZZ8_9ROSI</name>
<evidence type="ECO:0000256" key="1">
    <source>
        <dbReference type="SAM" id="Phobius"/>
    </source>
</evidence>
<organism evidence="3 4">
    <name type="scientific">Rubroshorea leprosula</name>
    <dbReference type="NCBI Taxonomy" id="152421"/>
    <lineage>
        <taxon>Eukaryota</taxon>
        <taxon>Viridiplantae</taxon>
        <taxon>Streptophyta</taxon>
        <taxon>Embryophyta</taxon>
        <taxon>Tracheophyta</taxon>
        <taxon>Spermatophyta</taxon>
        <taxon>Magnoliopsida</taxon>
        <taxon>eudicotyledons</taxon>
        <taxon>Gunneridae</taxon>
        <taxon>Pentapetalae</taxon>
        <taxon>rosids</taxon>
        <taxon>malvids</taxon>
        <taxon>Malvales</taxon>
        <taxon>Dipterocarpaceae</taxon>
        <taxon>Rubroshorea</taxon>
    </lineage>
</organism>
<reference evidence="3 4" key="1">
    <citation type="journal article" date="2021" name="Commun. Biol.">
        <title>The genome of Shorea leprosula (Dipterocarpaceae) highlights the ecological relevance of drought in aseasonal tropical rainforests.</title>
        <authorList>
            <person name="Ng K.K.S."/>
            <person name="Kobayashi M.J."/>
            <person name="Fawcett J.A."/>
            <person name="Hatakeyama M."/>
            <person name="Paape T."/>
            <person name="Ng C.H."/>
            <person name="Ang C.C."/>
            <person name="Tnah L.H."/>
            <person name="Lee C.T."/>
            <person name="Nishiyama T."/>
            <person name="Sese J."/>
            <person name="O'Brien M.J."/>
            <person name="Copetti D."/>
            <person name="Mohd Noor M.I."/>
            <person name="Ong R.C."/>
            <person name="Putra M."/>
            <person name="Sireger I.Z."/>
            <person name="Indrioko S."/>
            <person name="Kosugi Y."/>
            <person name="Izuno A."/>
            <person name="Isagi Y."/>
            <person name="Lee S.L."/>
            <person name="Shimizu K.K."/>
        </authorList>
    </citation>
    <scope>NUCLEOTIDE SEQUENCE [LARGE SCALE GENOMIC DNA]</scope>
    <source>
        <strain evidence="3">214</strain>
    </source>
</reference>
<dbReference type="Proteomes" id="UP001054252">
    <property type="component" value="Unassembled WGS sequence"/>
</dbReference>
<feature type="domain" description="PH" evidence="2">
    <location>
        <begin position="17"/>
        <end position="124"/>
    </location>
</feature>
<gene>
    <name evidence="3" type="ORF">SLEP1_g4595</name>
</gene>
<keyword evidence="4" id="KW-1185">Reference proteome</keyword>